<sequence>MMQPLTGAAKRYDWGSPNAIPEILGIPSDGRPVAEYWLGAHPSAPALVGGVPLDRAIDADPAMIGYSARHEFDGRLPFLLKLLSAARPLSLQAHPNDAQAAEGFARENAADIPLDALDRTFKDPWAKPEMLVALTEFDALAGFRDPAATLALFDGLGLEGRAETVIGPLRHRTCPAALAEVFLDCLILDDKRRTVLTDVVVAAVNHVNDPGELGEFARTAVLLDEHFPGDPSLLAALLLHRRRLRPGEALHVAPGVMHAYLEGTGVEIMATSDNVLRGGLTSKHIDAYSLVQVVDFSPGPMPVLQPSQEAPGLWFYAADERAFALWRLELVPGRSIEAPAESSGRIVLATDGEIGLSTGSDGLVLRRGQSAFVSAGESVVVSGQGQAFLAATGLDA</sequence>
<dbReference type="InterPro" id="IPR011051">
    <property type="entry name" value="RmlC_Cupin_sf"/>
</dbReference>
<feature type="domain" description="Phosphomannose isomerase type I catalytic" evidence="8">
    <location>
        <begin position="2"/>
        <end position="144"/>
    </location>
</feature>
<comment type="caution">
    <text evidence="9">The sequence shown here is derived from an EMBL/GenBank/DDBJ whole genome shotgun (WGS) entry which is preliminary data.</text>
</comment>
<keyword evidence="5" id="KW-0479">Metal-binding</keyword>
<evidence type="ECO:0000313" key="9">
    <source>
        <dbReference type="EMBL" id="NIH58027.1"/>
    </source>
</evidence>
<dbReference type="GO" id="GO:0004476">
    <property type="term" value="F:mannose-6-phosphate isomerase activity"/>
    <property type="evidence" value="ECO:0007669"/>
    <property type="project" value="UniProtKB-EC"/>
</dbReference>
<comment type="catalytic activity">
    <reaction evidence="1">
        <text>D-mannose 6-phosphate = D-fructose 6-phosphate</text>
        <dbReference type="Rhea" id="RHEA:12356"/>
        <dbReference type="ChEBI" id="CHEBI:58735"/>
        <dbReference type="ChEBI" id="CHEBI:61527"/>
        <dbReference type="EC" id="5.3.1.8"/>
    </reaction>
</comment>
<dbReference type="CDD" id="cd07011">
    <property type="entry name" value="cupin_PMI_type_I_N"/>
    <property type="match status" value="1"/>
</dbReference>
<gene>
    <name evidence="9" type="ORF">FB473_002672</name>
</gene>
<reference evidence="9 10" key="1">
    <citation type="submission" date="2020-02" db="EMBL/GenBank/DDBJ databases">
        <title>Sequencing the genomes of 1000 actinobacteria strains.</title>
        <authorList>
            <person name="Klenk H.-P."/>
        </authorList>
    </citation>
    <scope>NUCLEOTIDE SEQUENCE [LARGE SCALE GENOMIC DNA]</scope>
    <source>
        <strain evidence="9 10">DSM 19609</strain>
    </source>
</reference>
<dbReference type="InterPro" id="IPR014710">
    <property type="entry name" value="RmlC-like_jellyroll"/>
</dbReference>
<dbReference type="PANTHER" id="PTHR10309">
    <property type="entry name" value="MANNOSE-6-PHOSPHATE ISOMERASE"/>
    <property type="match status" value="1"/>
</dbReference>
<dbReference type="InterPro" id="IPR001250">
    <property type="entry name" value="Man6P_Isoase-1"/>
</dbReference>
<evidence type="ECO:0000256" key="3">
    <source>
        <dbReference type="ARBA" id="ARBA00010772"/>
    </source>
</evidence>
<comment type="similarity">
    <text evidence="3">Belongs to the mannose-6-phosphate isomerase type 1 family.</text>
</comment>
<dbReference type="InterPro" id="IPR046457">
    <property type="entry name" value="PMI_typeI_cat"/>
</dbReference>
<evidence type="ECO:0000313" key="10">
    <source>
        <dbReference type="Proteomes" id="UP000749311"/>
    </source>
</evidence>
<evidence type="ECO:0000256" key="4">
    <source>
        <dbReference type="ARBA" id="ARBA00011956"/>
    </source>
</evidence>
<dbReference type="PANTHER" id="PTHR10309:SF0">
    <property type="entry name" value="MANNOSE-6-PHOSPHATE ISOMERASE"/>
    <property type="match status" value="1"/>
</dbReference>
<dbReference type="PIRSF" id="PIRSF001480">
    <property type="entry name" value="Mannose-6-phosphate_isomerase"/>
    <property type="match status" value="1"/>
</dbReference>
<proteinExistence type="inferred from homology"/>
<dbReference type="Pfam" id="PF20511">
    <property type="entry name" value="PMI_typeI_cat"/>
    <property type="match status" value="1"/>
</dbReference>
<comment type="cofactor">
    <cofactor evidence="2">
        <name>Zn(2+)</name>
        <dbReference type="ChEBI" id="CHEBI:29105"/>
    </cofactor>
</comment>
<evidence type="ECO:0000256" key="2">
    <source>
        <dbReference type="ARBA" id="ARBA00001947"/>
    </source>
</evidence>
<dbReference type="NCBIfam" id="TIGR00218">
    <property type="entry name" value="manA"/>
    <property type="match status" value="1"/>
</dbReference>
<evidence type="ECO:0000256" key="6">
    <source>
        <dbReference type="ARBA" id="ARBA00022833"/>
    </source>
</evidence>
<keyword evidence="10" id="KW-1185">Reference proteome</keyword>
<evidence type="ECO:0000256" key="1">
    <source>
        <dbReference type="ARBA" id="ARBA00000757"/>
    </source>
</evidence>
<evidence type="ECO:0000256" key="5">
    <source>
        <dbReference type="ARBA" id="ARBA00022723"/>
    </source>
</evidence>
<dbReference type="Proteomes" id="UP000749311">
    <property type="component" value="Unassembled WGS sequence"/>
</dbReference>
<keyword evidence="6" id="KW-0862">Zinc</keyword>
<accession>A0ABX0SMR2</accession>
<dbReference type="EC" id="5.3.1.8" evidence="4"/>
<dbReference type="SUPFAM" id="SSF51182">
    <property type="entry name" value="RmlC-like cupins"/>
    <property type="match status" value="1"/>
</dbReference>
<dbReference type="Gene3D" id="1.10.441.10">
    <property type="entry name" value="Phosphomannose Isomerase, domain 2"/>
    <property type="match status" value="1"/>
</dbReference>
<organism evidence="9 10">
    <name type="scientific">Brooklawnia cerclae</name>
    <dbReference type="NCBI Taxonomy" id="349934"/>
    <lineage>
        <taxon>Bacteria</taxon>
        <taxon>Bacillati</taxon>
        <taxon>Actinomycetota</taxon>
        <taxon>Actinomycetes</taxon>
        <taxon>Propionibacteriales</taxon>
        <taxon>Propionibacteriaceae</taxon>
        <taxon>Brooklawnia</taxon>
    </lineage>
</organism>
<dbReference type="Gene3D" id="2.60.120.10">
    <property type="entry name" value="Jelly Rolls"/>
    <property type="match status" value="2"/>
</dbReference>
<protein>
    <recommendedName>
        <fullName evidence="4">mannose-6-phosphate isomerase</fullName>
        <ecNumber evidence="4">5.3.1.8</ecNumber>
    </recommendedName>
</protein>
<dbReference type="InterPro" id="IPR016305">
    <property type="entry name" value="Mannose-6-P_Isomerase"/>
</dbReference>
<name>A0ABX0SMR2_9ACTN</name>
<keyword evidence="7 9" id="KW-0413">Isomerase</keyword>
<evidence type="ECO:0000256" key="7">
    <source>
        <dbReference type="ARBA" id="ARBA00023235"/>
    </source>
</evidence>
<evidence type="ECO:0000259" key="8">
    <source>
        <dbReference type="Pfam" id="PF20511"/>
    </source>
</evidence>
<dbReference type="EMBL" id="JAAMOZ010000001">
    <property type="protein sequence ID" value="NIH58027.1"/>
    <property type="molecule type" value="Genomic_DNA"/>
</dbReference>
<dbReference type="PRINTS" id="PR00714">
    <property type="entry name" value="MAN6PISMRASE"/>
</dbReference>